<gene>
    <name evidence="3" type="ORF">DPPLL_16520</name>
</gene>
<dbReference type="EMBL" id="AP025516">
    <property type="protein sequence ID" value="BDD87287.1"/>
    <property type="molecule type" value="Genomic_DNA"/>
</dbReference>
<protein>
    <submittedName>
        <fullName evidence="3">Uncharacterized protein</fullName>
    </submittedName>
</protein>
<feature type="compositionally biased region" description="Polar residues" evidence="1">
    <location>
        <begin position="87"/>
        <end position="105"/>
    </location>
</feature>
<accession>A0ABM7W8N1</accession>
<feature type="region of interest" description="Disordered" evidence="1">
    <location>
        <begin position="53"/>
        <end position="109"/>
    </location>
</feature>
<evidence type="ECO:0000313" key="4">
    <source>
        <dbReference type="Proteomes" id="UP000830055"/>
    </source>
</evidence>
<dbReference type="RefSeq" id="WP_284154323.1">
    <property type="nucleotide sequence ID" value="NZ_AP025516.1"/>
</dbReference>
<organism evidence="3 4">
    <name type="scientific">Desulfofustis limnaeus</name>
    <dbReference type="NCBI Taxonomy" id="2740163"/>
    <lineage>
        <taxon>Bacteria</taxon>
        <taxon>Pseudomonadati</taxon>
        <taxon>Thermodesulfobacteriota</taxon>
        <taxon>Desulfobulbia</taxon>
        <taxon>Desulfobulbales</taxon>
        <taxon>Desulfocapsaceae</taxon>
        <taxon>Desulfofustis</taxon>
    </lineage>
</organism>
<evidence type="ECO:0000313" key="3">
    <source>
        <dbReference type="EMBL" id="BDD87287.1"/>
    </source>
</evidence>
<reference evidence="3 4" key="1">
    <citation type="submission" date="2022-01" db="EMBL/GenBank/DDBJ databases">
        <title>Desulfofustis limnae sp. nov., a novel mesophilic sulfate-reducing bacterium isolated from marsh soil.</title>
        <authorList>
            <person name="Watanabe M."/>
            <person name="Takahashi A."/>
            <person name="Kojima H."/>
            <person name="Fukui M."/>
        </authorList>
    </citation>
    <scope>NUCLEOTIDE SEQUENCE [LARGE SCALE GENOMIC DNA]</scope>
    <source>
        <strain evidence="3 4">PPLL</strain>
    </source>
</reference>
<keyword evidence="2" id="KW-1133">Transmembrane helix</keyword>
<keyword evidence="4" id="KW-1185">Reference proteome</keyword>
<evidence type="ECO:0000256" key="1">
    <source>
        <dbReference type="SAM" id="MobiDB-lite"/>
    </source>
</evidence>
<keyword evidence="2" id="KW-0812">Transmembrane</keyword>
<keyword evidence="2" id="KW-0472">Membrane</keyword>
<evidence type="ECO:0000256" key="2">
    <source>
        <dbReference type="SAM" id="Phobius"/>
    </source>
</evidence>
<proteinExistence type="predicted"/>
<dbReference type="Proteomes" id="UP000830055">
    <property type="component" value="Chromosome"/>
</dbReference>
<sequence length="348" mass="38610">MTDQKQTPPPTTRRTRASRRTAFLVFLLLVAVGAGAVSYYLFLDRQPIADQATVGRDEVSPSEPLTPPLPQESAESTKPGQGIGADRQSTVDATGTGDEQAQTGEAKSDDQIASLALPTIVPTQPTPVTIESADGGPGKPQQVCQRLSSTVAEFYSTLDARPYIKDFQLGETSSAYFSRLIQKLVDNPPVVTGETDDLFTILQNTAHFFRVLGKDNIFILKGILDREKDTFERVLADFYELTDYPGCLKDRFDLAIGTEALYQYAGFFLNTMGGRLYLFRRDSMSRMVVNYYAILTIDEANRAGRNTYGIDLAPAIVSLIDEIESSSIHLKMRDHYLDTLYDLQVKYQ</sequence>
<name>A0ABM7W8N1_9BACT</name>
<feature type="transmembrane region" description="Helical" evidence="2">
    <location>
        <begin position="21"/>
        <end position="42"/>
    </location>
</feature>